<evidence type="ECO:0000313" key="1">
    <source>
        <dbReference type="EMBL" id="VTR93928.1"/>
    </source>
</evidence>
<keyword evidence="2" id="KW-1185">Reference proteome</keyword>
<evidence type="ECO:0000313" key="2">
    <source>
        <dbReference type="Proteomes" id="UP000464178"/>
    </source>
</evidence>
<organism evidence="1 2">
    <name type="scientific">Gemmata massiliana</name>
    <dbReference type="NCBI Taxonomy" id="1210884"/>
    <lineage>
        <taxon>Bacteria</taxon>
        <taxon>Pseudomonadati</taxon>
        <taxon>Planctomycetota</taxon>
        <taxon>Planctomycetia</taxon>
        <taxon>Gemmatales</taxon>
        <taxon>Gemmataceae</taxon>
        <taxon>Gemmata</taxon>
    </lineage>
</organism>
<dbReference type="KEGG" id="gms:SOIL9_37860"/>
<proteinExistence type="predicted"/>
<accession>A0A6P2CXQ5</accession>
<dbReference type="CDD" id="cd07067">
    <property type="entry name" value="HP_PGM_like"/>
    <property type="match status" value="1"/>
</dbReference>
<gene>
    <name evidence="1" type="ORF">SOIL9_37860</name>
</gene>
<protein>
    <recommendedName>
        <fullName evidence="3">Histidine phosphatase family protein</fullName>
    </recommendedName>
</protein>
<dbReference type="SUPFAM" id="SSF53254">
    <property type="entry name" value="Phosphoglycerate mutase-like"/>
    <property type="match status" value="1"/>
</dbReference>
<evidence type="ECO:0008006" key="3">
    <source>
        <dbReference type="Google" id="ProtNLM"/>
    </source>
</evidence>
<dbReference type="Proteomes" id="UP000464178">
    <property type="component" value="Chromosome"/>
</dbReference>
<dbReference type="PROSITE" id="PS51257">
    <property type="entry name" value="PROKAR_LIPOPROTEIN"/>
    <property type="match status" value="1"/>
</dbReference>
<dbReference type="Gene3D" id="3.40.50.1240">
    <property type="entry name" value="Phosphoglycerate mutase-like"/>
    <property type="match status" value="1"/>
</dbReference>
<dbReference type="EMBL" id="LR593886">
    <property type="protein sequence ID" value="VTR93928.1"/>
    <property type="molecule type" value="Genomic_DNA"/>
</dbReference>
<name>A0A6P2CXQ5_9BACT</name>
<dbReference type="InterPro" id="IPR029033">
    <property type="entry name" value="His_PPase_superfam"/>
</dbReference>
<dbReference type="RefSeq" id="WP_162668573.1">
    <property type="nucleotide sequence ID" value="NZ_LR593886.1"/>
</dbReference>
<sequence>MFTRVVTAIAFLTACGCAKPTYPARVIIIRHAEKPGDENERGLSAVGKKRADALTELFQKSDSRPNPLPAPDFIFASSASKRSDRPIETVTPLAKKLKLDIDSRFANDDYTKLAAELLTNPKYEGKTALICWHHGNIPELAEALKARDVPDKWKDSVFDRVWVVTYEAGRGKLTKLPQTLLPGDAEK</sequence>
<dbReference type="InterPro" id="IPR013078">
    <property type="entry name" value="His_Pase_superF_clade-1"/>
</dbReference>
<reference evidence="1 2" key="1">
    <citation type="submission" date="2019-05" db="EMBL/GenBank/DDBJ databases">
        <authorList>
            <consortium name="Science for Life Laboratories"/>
        </authorList>
    </citation>
    <scope>NUCLEOTIDE SEQUENCE [LARGE SCALE GENOMIC DNA]</scope>
    <source>
        <strain evidence="1">Soil9</strain>
    </source>
</reference>
<dbReference type="AlphaFoldDB" id="A0A6P2CXQ5"/>